<name>S3Z8S5_9ACTN</name>
<proteinExistence type="predicted"/>
<sequence length="212" mass="22694">MTESASAATALASQYATQVSGDLERNVKEQERIRAEIDTLQEQLAALHRDHTVLMNIRQALEVATPPAATAEAPERAGVVPAPRRKAAAAASRSKQRAASRDGSPQRGTAGGKQARKTAPTKAAEPTLVELIRRYLDTQTEPRSAAEIAIDLGQAHPARGVKATVVRTTLENLVAKNRAQRTKQGTSVFYTAPDAPAQVTNPEQQPQPDHAE</sequence>
<dbReference type="PATRIC" id="fig|1286094.4.peg.7267"/>
<dbReference type="EMBL" id="AOPZ01000519">
    <property type="protein sequence ID" value="EPH39538.1"/>
    <property type="molecule type" value="Genomic_DNA"/>
</dbReference>
<evidence type="ECO:0000313" key="2">
    <source>
        <dbReference type="EMBL" id="EPH39538.1"/>
    </source>
</evidence>
<reference evidence="2 3" key="1">
    <citation type="submission" date="2013-02" db="EMBL/GenBank/DDBJ databases">
        <title>Draft Genome Sequence of Streptomyces aurantiacus, Which Produces Setomimycin.</title>
        <authorList>
            <person name="Gruening B.A."/>
            <person name="Praeg A."/>
            <person name="Erxleben A."/>
            <person name="Guenther S."/>
            <person name="Mueller M."/>
        </authorList>
    </citation>
    <scope>NUCLEOTIDE SEQUENCE [LARGE SCALE GENOMIC DNA]</scope>
    <source>
        <strain evidence="2 3">JA 4570</strain>
    </source>
</reference>
<accession>S3Z8S5</accession>
<organism evidence="2 3">
    <name type="scientific">Streptomyces aurantiacus JA 4570</name>
    <dbReference type="NCBI Taxonomy" id="1286094"/>
    <lineage>
        <taxon>Bacteria</taxon>
        <taxon>Bacillati</taxon>
        <taxon>Actinomycetota</taxon>
        <taxon>Actinomycetes</taxon>
        <taxon>Kitasatosporales</taxon>
        <taxon>Streptomycetaceae</taxon>
        <taxon>Streptomyces</taxon>
        <taxon>Streptomyces aurantiacus group</taxon>
    </lineage>
</organism>
<comment type="caution">
    <text evidence="2">The sequence shown here is derived from an EMBL/GenBank/DDBJ whole genome shotgun (WGS) entry which is preliminary data.</text>
</comment>
<dbReference type="InterPro" id="IPR036388">
    <property type="entry name" value="WH-like_DNA-bd_sf"/>
</dbReference>
<protein>
    <recommendedName>
        <fullName evidence="4">Regulatory protein</fullName>
    </recommendedName>
</protein>
<keyword evidence="3" id="KW-1185">Reference proteome</keyword>
<dbReference type="Proteomes" id="UP000014629">
    <property type="component" value="Unassembled WGS sequence"/>
</dbReference>
<feature type="compositionally biased region" description="Low complexity" evidence="1">
    <location>
        <begin position="1"/>
        <end position="17"/>
    </location>
</feature>
<dbReference type="Gene3D" id="1.10.10.10">
    <property type="entry name" value="Winged helix-like DNA-binding domain superfamily/Winged helix DNA-binding domain"/>
    <property type="match status" value="1"/>
</dbReference>
<feature type="region of interest" description="Disordered" evidence="1">
    <location>
        <begin position="1"/>
        <end position="24"/>
    </location>
</feature>
<feature type="compositionally biased region" description="Low complexity" evidence="1">
    <location>
        <begin position="66"/>
        <end position="93"/>
    </location>
</feature>
<dbReference type="OrthoDB" id="4248306at2"/>
<dbReference type="RefSeq" id="WP_016645448.1">
    <property type="nucleotide sequence ID" value="NZ_AOPZ01000519.1"/>
</dbReference>
<feature type="region of interest" description="Disordered" evidence="1">
    <location>
        <begin position="66"/>
        <end position="125"/>
    </location>
</feature>
<evidence type="ECO:0000256" key="1">
    <source>
        <dbReference type="SAM" id="MobiDB-lite"/>
    </source>
</evidence>
<gene>
    <name evidence="2" type="ORF">STRAU_7342</name>
</gene>
<evidence type="ECO:0000313" key="3">
    <source>
        <dbReference type="Proteomes" id="UP000014629"/>
    </source>
</evidence>
<dbReference type="AlphaFoldDB" id="S3Z8S5"/>
<evidence type="ECO:0008006" key="4">
    <source>
        <dbReference type="Google" id="ProtNLM"/>
    </source>
</evidence>
<feature type="compositionally biased region" description="Polar residues" evidence="1">
    <location>
        <begin position="198"/>
        <end position="212"/>
    </location>
</feature>
<feature type="region of interest" description="Disordered" evidence="1">
    <location>
        <begin position="193"/>
        <end position="212"/>
    </location>
</feature>